<feature type="transmembrane region" description="Helical" evidence="1">
    <location>
        <begin position="12"/>
        <end position="29"/>
    </location>
</feature>
<dbReference type="Proteomes" id="UP000887013">
    <property type="component" value="Unassembled WGS sequence"/>
</dbReference>
<evidence type="ECO:0000313" key="2">
    <source>
        <dbReference type="EMBL" id="GFT21034.1"/>
    </source>
</evidence>
<gene>
    <name evidence="2" type="ORF">NPIL_43481</name>
</gene>
<keyword evidence="1" id="KW-1133">Transmembrane helix</keyword>
<dbReference type="AlphaFoldDB" id="A0A8X6TKP6"/>
<feature type="non-terminal residue" evidence="2">
    <location>
        <position position="1"/>
    </location>
</feature>
<organism evidence="2 3">
    <name type="scientific">Nephila pilipes</name>
    <name type="common">Giant wood spider</name>
    <name type="synonym">Nephila maculata</name>
    <dbReference type="NCBI Taxonomy" id="299642"/>
    <lineage>
        <taxon>Eukaryota</taxon>
        <taxon>Metazoa</taxon>
        <taxon>Ecdysozoa</taxon>
        <taxon>Arthropoda</taxon>
        <taxon>Chelicerata</taxon>
        <taxon>Arachnida</taxon>
        <taxon>Araneae</taxon>
        <taxon>Araneomorphae</taxon>
        <taxon>Entelegynae</taxon>
        <taxon>Araneoidea</taxon>
        <taxon>Nephilidae</taxon>
        <taxon>Nephila</taxon>
    </lineage>
</organism>
<comment type="caution">
    <text evidence="2">The sequence shown here is derived from an EMBL/GenBank/DDBJ whole genome shotgun (WGS) entry which is preliminary data.</text>
</comment>
<evidence type="ECO:0000256" key="1">
    <source>
        <dbReference type="SAM" id="Phobius"/>
    </source>
</evidence>
<dbReference type="OrthoDB" id="207378at2759"/>
<keyword evidence="1" id="KW-0472">Membrane</keyword>
<dbReference type="EMBL" id="BMAW01059412">
    <property type="protein sequence ID" value="GFT21034.1"/>
    <property type="molecule type" value="Genomic_DNA"/>
</dbReference>
<evidence type="ECO:0000313" key="3">
    <source>
        <dbReference type="Proteomes" id="UP000887013"/>
    </source>
</evidence>
<protein>
    <submittedName>
        <fullName evidence="2">Uncharacterized protein</fullName>
    </submittedName>
</protein>
<accession>A0A8X6TKP6</accession>
<keyword evidence="3" id="KW-1185">Reference proteome</keyword>
<sequence>VMYYFGSLTLSYMAALVTSLLFESPVIRLEKLLLK</sequence>
<proteinExistence type="predicted"/>
<reference evidence="2" key="1">
    <citation type="submission" date="2020-08" db="EMBL/GenBank/DDBJ databases">
        <title>Multicomponent nature underlies the extraordinary mechanical properties of spider dragline silk.</title>
        <authorList>
            <person name="Kono N."/>
            <person name="Nakamura H."/>
            <person name="Mori M."/>
            <person name="Yoshida Y."/>
            <person name="Ohtoshi R."/>
            <person name="Malay A.D."/>
            <person name="Moran D.A.P."/>
            <person name="Tomita M."/>
            <person name="Numata K."/>
            <person name="Arakawa K."/>
        </authorList>
    </citation>
    <scope>NUCLEOTIDE SEQUENCE</scope>
</reference>
<name>A0A8X6TKP6_NEPPI</name>
<keyword evidence="1" id="KW-0812">Transmembrane</keyword>